<dbReference type="InterPro" id="IPR036388">
    <property type="entry name" value="WH-like_DNA-bd_sf"/>
</dbReference>
<protein>
    <submittedName>
        <fullName evidence="7">Sigma-70 region 2</fullName>
    </submittedName>
</protein>
<evidence type="ECO:0000259" key="5">
    <source>
        <dbReference type="Pfam" id="PF04542"/>
    </source>
</evidence>
<dbReference type="Gene3D" id="1.10.10.10">
    <property type="entry name" value="Winged helix-like DNA-binding domain superfamily/Winged helix DNA-binding domain"/>
    <property type="match status" value="1"/>
</dbReference>
<keyword evidence="2" id="KW-0805">Transcription regulation</keyword>
<dbReference type="GO" id="GO:0016987">
    <property type="term" value="F:sigma factor activity"/>
    <property type="evidence" value="ECO:0007669"/>
    <property type="project" value="UniProtKB-KW"/>
</dbReference>
<dbReference type="EMBL" id="LRPU01000113">
    <property type="protein sequence ID" value="KXA09996.1"/>
    <property type="molecule type" value="Genomic_DNA"/>
</dbReference>
<evidence type="ECO:0000256" key="3">
    <source>
        <dbReference type="ARBA" id="ARBA00023082"/>
    </source>
</evidence>
<evidence type="ECO:0000313" key="8">
    <source>
        <dbReference type="Proteomes" id="UP000070646"/>
    </source>
</evidence>
<dbReference type="InterPro" id="IPR014284">
    <property type="entry name" value="RNA_pol_sigma-70_dom"/>
</dbReference>
<evidence type="ECO:0000256" key="2">
    <source>
        <dbReference type="ARBA" id="ARBA00023015"/>
    </source>
</evidence>
<accession>A0A133N118</accession>
<dbReference type="NCBIfam" id="TIGR02937">
    <property type="entry name" value="sigma70-ECF"/>
    <property type="match status" value="1"/>
</dbReference>
<dbReference type="InterPro" id="IPR013249">
    <property type="entry name" value="RNA_pol_sigma70_r4_t2"/>
</dbReference>
<dbReference type="Pfam" id="PF04542">
    <property type="entry name" value="Sigma70_r2"/>
    <property type="match status" value="1"/>
</dbReference>
<dbReference type="Pfam" id="PF08281">
    <property type="entry name" value="Sigma70_r4_2"/>
    <property type="match status" value="1"/>
</dbReference>
<proteinExistence type="inferred from homology"/>
<dbReference type="Proteomes" id="UP000070646">
    <property type="component" value="Unassembled WGS sequence"/>
</dbReference>
<feature type="domain" description="RNA polymerase sigma-70 region 2" evidence="5">
    <location>
        <begin position="50"/>
        <end position="116"/>
    </location>
</feature>
<dbReference type="CDD" id="cd06171">
    <property type="entry name" value="Sigma70_r4"/>
    <property type="match status" value="1"/>
</dbReference>
<evidence type="ECO:0000313" key="7">
    <source>
        <dbReference type="EMBL" id="KXA09996.1"/>
    </source>
</evidence>
<dbReference type="AlphaFoldDB" id="A0A133N118"/>
<evidence type="ECO:0000256" key="4">
    <source>
        <dbReference type="ARBA" id="ARBA00023163"/>
    </source>
</evidence>
<keyword evidence="4" id="KW-0804">Transcription</keyword>
<dbReference type="GO" id="GO:0003677">
    <property type="term" value="F:DNA binding"/>
    <property type="evidence" value="ECO:0007669"/>
    <property type="project" value="InterPro"/>
</dbReference>
<dbReference type="Gene3D" id="1.10.1740.10">
    <property type="match status" value="1"/>
</dbReference>
<dbReference type="InterPro" id="IPR013325">
    <property type="entry name" value="RNA_pol_sigma_r2"/>
</dbReference>
<organism evidence="7 8">
    <name type="scientific">Clostridium perfringens</name>
    <dbReference type="NCBI Taxonomy" id="1502"/>
    <lineage>
        <taxon>Bacteria</taxon>
        <taxon>Bacillati</taxon>
        <taxon>Bacillota</taxon>
        <taxon>Clostridia</taxon>
        <taxon>Eubacteriales</taxon>
        <taxon>Clostridiaceae</taxon>
        <taxon>Clostridium</taxon>
    </lineage>
</organism>
<evidence type="ECO:0000259" key="6">
    <source>
        <dbReference type="Pfam" id="PF08281"/>
    </source>
</evidence>
<dbReference type="PATRIC" id="fig|1502.174.peg.2209"/>
<keyword evidence="3" id="KW-0731">Sigma factor</keyword>
<name>A0A133N118_CLOPF</name>
<dbReference type="SUPFAM" id="SSF88659">
    <property type="entry name" value="Sigma3 and sigma4 domains of RNA polymerase sigma factors"/>
    <property type="match status" value="1"/>
</dbReference>
<dbReference type="InterPro" id="IPR039425">
    <property type="entry name" value="RNA_pol_sigma-70-like"/>
</dbReference>
<dbReference type="InterPro" id="IPR007627">
    <property type="entry name" value="RNA_pol_sigma70_r2"/>
</dbReference>
<dbReference type="PANTHER" id="PTHR43133:SF51">
    <property type="entry name" value="RNA POLYMERASE SIGMA FACTOR"/>
    <property type="match status" value="1"/>
</dbReference>
<gene>
    <name evidence="7" type="ORF">HMPREF3222_02194</name>
</gene>
<comment type="similarity">
    <text evidence="1">Belongs to the sigma-70 factor family. ECF subfamily.</text>
</comment>
<feature type="domain" description="RNA polymerase sigma factor 70 region 4 type 2" evidence="6">
    <location>
        <begin position="137"/>
        <end position="187"/>
    </location>
</feature>
<dbReference type="PANTHER" id="PTHR43133">
    <property type="entry name" value="RNA POLYMERASE ECF-TYPE SIGMA FACTO"/>
    <property type="match status" value="1"/>
</dbReference>
<dbReference type="InterPro" id="IPR013324">
    <property type="entry name" value="RNA_pol_sigma_r3/r4-like"/>
</dbReference>
<dbReference type="GO" id="GO:0006352">
    <property type="term" value="P:DNA-templated transcription initiation"/>
    <property type="evidence" value="ECO:0007669"/>
    <property type="project" value="InterPro"/>
</dbReference>
<sequence>MEQFCIIYSLIVEKGGMMLELISFFNKNSFNKVSYKKLTKERLSQNFELLIKENLTSMYRVAKGILKVEEDIEDAIQTTILIAFNKINTLKDERYFKTWLIRILINECNKIYKKNKNTPKELSSELYITENYENIDLYDAIKCLKEDLRVITILFYFEDMSYKDIAVALNIAEGTVKSRLFRAKEALYEILKDNI</sequence>
<comment type="caution">
    <text evidence="7">The sequence shown here is derived from an EMBL/GenBank/DDBJ whole genome shotgun (WGS) entry which is preliminary data.</text>
</comment>
<evidence type="ECO:0000256" key="1">
    <source>
        <dbReference type="ARBA" id="ARBA00010641"/>
    </source>
</evidence>
<reference evidence="7 8" key="1">
    <citation type="submission" date="2016-01" db="EMBL/GenBank/DDBJ databases">
        <authorList>
            <person name="Oliw E.H."/>
        </authorList>
    </citation>
    <scope>NUCLEOTIDE SEQUENCE [LARGE SCALE GENOMIC DNA]</scope>
    <source>
        <strain evidence="7 8">MJR7757A</strain>
    </source>
</reference>
<dbReference type="SUPFAM" id="SSF88946">
    <property type="entry name" value="Sigma2 domain of RNA polymerase sigma factors"/>
    <property type="match status" value="1"/>
</dbReference>